<dbReference type="Gene3D" id="1.10.287.1080">
    <property type="entry name" value="MazG-like"/>
    <property type="match status" value="1"/>
</dbReference>
<feature type="domain" description="NTP pyrophosphohydrolase MazG-like" evidence="1">
    <location>
        <begin position="27"/>
        <end position="88"/>
    </location>
</feature>
<dbReference type="RefSeq" id="WP_104207397.1">
    <property type="nucleotide sequence ID" value="NZ_PHHC01000141.1"/>
</dbReference>
<organism evidence="2 3">
    <name type="scientific">Holospora curviuscula</name>
    <dbReference type="NCBI Taxonomy" id="1082868"/>
    <lineage>
        <taxon>Bacteria</taxon>
        <taxon>Pseudomonadati</taxon>
        <taxon>Pseudomonadota</taxon>
        <taxon>Alphaproteobacteria</taxon>
        <taxon>Holosporales</taxon>
        <taxon>Holosporaceae</taxon>
        <taxon>Holospora</taxon>
    </lineage>
</organism>
<keyword evidence="3" id="KW-1185">Reference proteome</keyword>
<dbReference type="OrthoDB" id="9808939at2"/>
<dbReference type="GO" id="GO:0046052">
    <property type="term" value="P:UTP catabolic process"/>
    <property type="evidence" value="ECO:0007669"/>
    <property type="project" value="TreeGrafter"/>
</dbReference>
<evidence type="ECO:0000313" key="2">
    <source>
        <dbReference type="EMBL" id="PPE03076.1"/>
    </source>
</evidence>
<gene>
    <name evidence="2" type="ORF">HCUR_01507</name>
</gene>
<dbReference type="InterPro" id="IPR011551">
    <property type="entry name" value="NTP_PyrPHydrolase_MazG"/>
</dbReference>
<dbReference type="Pfam" id="PF03819">
    <property type="entry name" value="MazG"/>
    <property type="match status" value="1"/>
</dbReference>
<evidence type="ECO:0000313" key="3">
    <source>
        <dbReference type="Proteomes" id="UP000239425"/>
    </source>
</evidence>
<dbReference type="PANTHER" id="PTHR30522">
    <property type="entry name" value="NUCLEOSIDE TRIPHOSPHATE PYROPHOSPHOHYDROLASE"/>
    <property type="match status" value="1"/>
</dbReference>
<dbReference type="Proteomes" id="UP000239425">
    <property type="component" value="Unassembled WGS sequence"/>
</dbReference>
<dbReference type="GO" id="GO:0046061">
    <property type="term" value="P:dATP catabolic process"/>
    <property type="evidence" value="ECO:0007669"/>
    <property type="project" value="TreeGrafter"/>
</dbReference>
<dbReference type="InterPro" id="IPR004518">
    <property type="entry name" value="MazG-like_dom"/>
</dbReference>
<proteinExistence type="predicted"/>
<dbReference type="GO" id="GO:0046076">
    <property type="term" value="P:dTTP catabolic process"/>
    <property type="evidence" value="ECO:0007669"/>
    <property type="project" value="TreeGrafter"/>
</dbReference>
<name>A0A2S5R6W9_9PROT</name>
<dbReference type="EMBL" id="PHHC01000141">
    <property type="protein sequence ID" value="PPE03076.1"/>
    <property type="molecule type" value="Genomic_DNA"/>
</dbReference>
<accession>A0A2S5R6W9</accession>
<comment type="caution">
    <text evidence="2">The sequence shown here is derived from an EMBL/GenBank/DDBJ whole genome shotgun (WGS) entry which is preliminary data.</text>
</comment>
<protein>
    <submittedName>
        <fullName evidence="2">Nucleoside triphosphate pyrophosphohydrolase</fullName>
    </submittedName>
</protein>
<reference evidence="2 3" key="1">
    <citation type="submission" date="2017-11" db="EMBL/GenBank/DDBJ databases">
        <title>Comparative genomic analysis of Holospora spp., intranuclear symbionts of paramecia.</title>
        <authorList>
            <person name="Garushyants S.K."/>
            <person name="Beliavskaya A."/>
            <person name="Malko D.B."/>
            <person name="Logacheva M.D."/>
            <person name="Rautian M.S."/>
            <person name="Gelfand M.S."/>
        </authorList>
    </citation>
    <scope>NUCLEOTIDE SEQUENCE [LARGE SCALE GENOMIC DNA]</scope>
    <source>
        <strain evidence="3">02AZ16</strain>
    </source>
</reference>
<dbReference type="AlphaFoldDB" id="A0A2S5R6W9"/>
<sequence>MNHLSKLIALEQDARKFGFDWPDHFMILDQIIDECREVREKIDQGSNKERLQEEIGDLLHSVISLCVFAGFDVEETISKTNVKFSRRTQLLKELTKQKGLEN</sequence>
<dbReference type="GO" id="GO:0047429">
    <property type="term" value="F:nucleoside triphosphate diphosphatase activity"/>
    <property type="evidence" value="ECO:0007669"/>
    <property type="project" value="InterPro"/>
</dbReference>
<dbReference type="GO" id="GO:0046047">
    <property type="term" value="P:TTP catabolic process"/>
    <property type="evidence" value="ECO:0007669"/>
    <property type="project" value="TreeGrafter"/>
</dbReference>
<dbReference type="InterPro" id="IPR048011">
    <property type="entry name" value="NTP-PPase_MazG-like_C"/>
</dbReference>
<dbReference type="GO" id="GO:0006203">
    <property type="term" value="P:dGTP catabolic process"/>
    <property type="evidence" value="ECO:0007669"/>
    <property type="project" value="TreeGrafter"/>
</dbReference>
<dbReference type="CDD" id="cd11529">
    <property type="entry name" value="NTP-PPase_MazG_Cterm"/>
    <property type="match status" value="1"/>
</dbReference>
<dbReference type="GO" id="GO:0046081">
    <property type="term" value="P:dUTP catabolic process"/>
    <property type="evidence" value="ECO:0007669"/>
    <property type="project" value="TreeGrafter"/>
</dbReference>
<dbReference type="SUPFAM" id="SSF101386">
    <property type="entry name" value="all-alpha NTP pyrophosphatases"/>
    <property type="match status" value="1"/>
</dbReference>
<evidence type="ECO:0000259" key="1">
    <source>
        <dbReference type="Pfam" id="PF03819"/>
    </source>
</evidence>
<dbReference type="PANTHER" id="PTHR30522:SF0">
    <property type="entry name" value="NUCLEOSIDE TRIPHOSPHATE PYROPHOSPHOHYDROLASE"/>
    <property type="match status" value="1"/>
</dbReference>
<keyword evidence="2" id="KW-0378">Hydrolase</keyword>